<dbReference type="AlphaFoldDB" id="A0A286FFQ4"/>
<protein>
    <submittedName>
        <fullName evidence="1">Uncharacterized protein</fullName>
    </submittedName>
</protein>
<accession>A0A286FFQ4</accession>
<organism evidence="1 2">
    <name type="scientific">Spirosoma fluviale</name>
    <dbReference type="NCBI Taxonomy" id="1597977"/>
    <lineage>
        <taxon>Bacteria</taxon>
        <taxon>Pseudomonadati</taxon>
        <taxon>Bacteroidota</taxon>
        <taxon>Cytophagia</taxon>
        <taxon>Cytophagales</taxon>
        <taxon>Cytophagaceae</taxon>
        <taxon>Spirosoma</taxon>
    </lineage>
</organism>
<dbReference type="Proteomes" id="UP000219452">
    <property type="component" value="Unassembled WGS sequence"/>
</dbReference>
<gene>
    <name evidence="1" type="ORF">SAMN06269250_2007</name>
</gene>
<evidence type="ECO:0000313" key="1">
    <source>
        <dbReference type="EMBL" id="SOD82060.1"/>
    </source>
</evidence>
<keyword evidence="2" id="KW-1185">Reference proteome</keyword>
<sequence length="38" mass="4332">MKKRQTRPCNPVRGGLVIGQHIYLGVNHFGDELLRQLS</sequence>
<reference evidence="2" key="1">
    <citation type="submission" date="2017-09" db="EMBL/GenBank/DDBJ databases">
        <authorList>
            <person name="Varghese N."/>
            <person name="Submissions S."/>
        </authorList>
    </citation>
    <scope>NUCLEOTIDE SEQUENCE [LARGE SCALE GENOMIC DNA]</scope>
    <source>
        <strain evidence="2">DSM 29961</strain>
    </source>
</reference>
<evidence type="ECO:0000313" key="2">
    <source>
        <dbReference type="Proteomes" id="UP000219452"/>
    </source>
</evidence>
<proteinExistence type="predicted"/>
<dbReference type="EMBL" id="OCNH01000001">
    <property type="protein sequence ID" value="SOD82060.1"/>
    <property type="molecule type" value="Genomic_DNA"/>
</dbReference>
<name>A0A286FFQ4_9BACT</name>